<name>A0AAW9WAP3_9FIRM</name>
<evidence type="ECO:0000313" key="6">
    <source>
        <dbReference type="Proteomes" id="UP000434223"/>
    </source>
</evidence>
<dbReference type="GO" id="GO:0003700">
    <property type="term" value="F:DNA-binding transcription factor activity"/>
    <property type="evidence" value="ECO:0007669"/>
    <property type="project" value="InterPro"/>
</dbReference>
<protein>
    <submittedName>
        <fullName evidence="5">Helix-turn-helix domain-containing protein</fullName>
    </submittedName>
</protein>
<dbReference type="PANTHER" id="PTHR46796:SF13">
    <property type="entry name" value="HTH-TYPE TRANSCRIPTIONAL ACTIVATOR RHAS"/>
    <property type="match status" value="1"/>
</dbReference>
<evidence type="ECO:0000256" key="2">
    <source>
        <dbReference type="ARBA" id="ARBA00023125"/>
    </source>
</evidence>
<keyword evidence="1" id="KW-0805">Transcription regulation</keyword>
<feature type="domain" description="HTH araC/xylS-type" evidence="4">
    <location>
        <begin position="134"/>
        <end position="235"/>
    </location>
</feature>
<dbReference type="PROSITE" id="PS01124">
    <property type="entry name" value="HTH_ARAC_FAMILY_2"/>
    <property type="match status" value="1"/>
</dbReference>
<keyword evidence="3" id="KW-0804">Transcription</keyword>
<dbReference type="InterPro" id="IPR009057">
    <property type="entry name" value="Homeodomain-like_sf"/>
</dbReference>
<evidence type="ECO:0000259" key="4">
    <source>
        <dbReference type="PROSITE" id="PS01124"/>
    </source>
</evidence>
<dbReference type="Pfam" id="PF12833">
    <property type="entry name" value="HTH_18"/>
    <property type="match status" value="1"/>
</dbReference>
<dbReference type="EMBL" id="WNME01000001">
    <property type="protein sequence ID" value="MUB61929.1"/>
    <property type="molecule type" value="Genomic_DNA"/>
</dbReference>
<gene>
    <name evidence="5" type="ORF">GNE07_02420</name>
</gene>
<dbReference type="SMART" id="SM00342">
    <property type="entry name" value="HTH_ARAC"/>
    <property type="match status" value="1"/>
</dbReference>
<dbReference type="InterPro" id="IPR018060">
    <property type="entry name" value="HTH_AraC"/>
</dbReference>
<dbReference type="GO" id="GO:0043565">
    <property type="term" value="F:sequence-specific DNA binding"/>
    <property type="evidence" value="ECO:0007669"/>
    <property type="project" value="InterPro"/>
</dbReference>
<organism evidence="5 6">
    <name type="scientific">Hungatella hathewayi</name>
    <dbReference type="NCBI Taxonomy" id="154046"/>
    <lineage>
        <taxon>Bacteria</taxon>
        <taxon>Bacillati</taxon>
        <taxon>Bacillota</taxon>
        <taxon>Clostridia</taxon>
        <taxon>Lachnospirales</taxon>
        <taxon>Lachnospiraceae</taxon>
        <taxon>Hungatella</taxon>
    </lineage>
</organism>
<proteinExistence type="predicted"/>
<dbReference type="AlphaFoldDB" id="A0AAW9WAP3"/>
<reference evidence="5 6" key="1">
    <citation type="submission" date="2019-09" db="EMBL/GenBank/DDBJ databases">
        <title>Draft genome sequencing of Hungatella hathewayi 123Y-2.</title>
        <authorList>
            <person name="Lv Q."/>
            <person name="Li S."/>
        </authorList>
    </citation>
    <scope>NUCLEOTIDE SEQUENCE [LARGE SCALE GENOMIC DNA]</scope>
    <source>
        <strain evidence="5 6">123Y-2</strain>
    </source>
</reference>
<dbReference type="PANTHER" id="PTHR46796">
    <property type="entry name" value="HTH-TYPE TRANSCRIPTIONAL ACTIVATOR RHAS-RELATED"/>
    <property type="match status" value="1"/>
</dbReference>
<dbReference type="SUPFAM" id="SSF46689">
    <property type="entry name" value="Homeodomain-like"/>
    <property type="match status" value="1"/>
</dbReference>
<comment type="caution">
    <text evidence="5">The sequence shown here is derived from an EMBL/GenBank/DDBJ whole genome shotgun (WGS) entry which is preliminary data.</text>
</comment>
<evidence type="ECO:0000313" key="5">
    <source>
        <dbReference type="EMBL" id="MUB61929.1"/>
    </source>
</evidence>
<dbReference type="Proteomes" id="UP000434223">
    <property type="component" value="Unassembled WGS sequence"/>
</dbReference>
<dbReference type="Gene3D" id="1.10.10.60">
    <property type="entry name" value="Homeodomain-like"/>
    <property type="match status" value="1"/>
</dbReference>
<sequence length="240" mass="27870">MEDEVPQEMDGKEPGAPVLVIPDTCADIIVRINHTRQEISGFLCGIQDQPFHSVPHVSGDEVSCFAIRFYFWSAGLFLNLNYKETSNTTIGLEELGRDWSLLLEPFFYLTGMEERIAHVEKFLLKKLASIEWNPDLFNAVHRILASSGRISVKDICEYSCVSQRQMERIFLKEAGLPIKRIAGMVRYQNVWREMAFREAFDIQDAVYRYGYTDQAHLLKEFRRYHGMAPEEARRIARLNR</sequence>
<keyword evidence="2" id="KW-0238">DNA-binding</keyword>
<accession>A0AAW9WAP3</accession>
<evidence type="ECO:0000256" key="3">
    <source>
        <dbReference type="ARBA" id="ARBA00023163"/>
    </source>
</evidence>
<dbReference type="InterPro" id="IPR050204">
    <property type="entry name" value="AraC_XylS_family_regulators"/>
</dbReference>
<evidence type="ECO:0000256" key="1">
    <source>
        <dbReference type="ARBA" id="ARBA00023015"/>
    </source>
</evidence>